<proteinExistence type="predicted"/>
<evidence type="ECO:0008006" key="4">
    <source>
        <dbReference type="Google" id="ProtNLM"/>
    </source>
</evidence>
<sequence>MYRRAFLLGAPAALAACAAEPVWAPDEEISRWRYRHNGPPAITLYTMISNDTDAGAHSGLLINAPAERVMFDPAGTFKFSEAPERNDVFFGVTERIRDYYERYHSRVTFRVLSQRVEVTPEVAQTVYERALAFGAVQKANCSRAVSTVLQDLTPFEGVGVTYFPKNLSRDFEKIPGVEERLLFETDEDNKALALKAYEAEAKLKAKQAGQ</sequence>
<evidence type="ECO:0000256" key="1">
    <source>
        <dbReference type="SAM" id="SignalP"/>
    </source>
</evidence>
<organism evidence="2 3">
    <name type="scientific">Donghicola tyrosinivorans</name>
    <dbReference type="NCBI Taxonomy" id="1652492"/>
    <lineage>
        <taxon>Bacteria</taxon>
        <taxon>Pseudomonadati</taxon>
        <taxon>Pseudomonadota</taxon>
        <taxon>Alphaproteobacteria</taxon>
        <taxon>Rhodobacterales</taxon>
        <taxon>Roseobacteraceae</taxon>
        <taxon>Donghicola</taxon>
    </lineage>
</organism>
<keyword evidence="3" id="KW-1185">Reference proteome</keyword>
<feature type="signal peptide" evidence="1">
    <location>
        <begin position="1"/>
        <end position="18"/>
    </location>
</feature>
<dbReference type="RefSeq" id="WP_106262797.1">
    <property type="nucleotide sequence ID" value="NZ_PVTQ01000002.1"/>
</dbReference>
<dbReference type="PROSITE" id="PS51257">
    <property type="entry name" value="PROKAR_LIPOPROTEIN"/>
    <property type="match status" value="1"/>
</dbReference>
<feature type="chain" id="PRO_5015522679" description="Lipoprotein" evidence="1">
    <location>
        <begin position="19"/>
        <end position="210"/>
    </location>
</feature>
<dbReference type="EMBL" id="PVTQ01000002">
    <property type="protein sequence ID" value="PRY92268.1"/>
    <property type="molecule type" value="Genomic_DNA"/>
</dbReference>
<reference evidence="2 3" key="1">
    <citation type="submission" date="2018-03" db="EMBL/GenBank/DDBJ databases">
        <title>Genomic Encyclopedia of Archaeal and Bacterial Type Strains, Phase II (KMG-II): from individual species to whole genera.</title>
        <authorList>
            <person name="Goeker M."/>
        </authorList>
    </citation>
    <scope>NUCLEOTIDE SEQUENCE [LARGE SCALE GENOMIC DNA]</scope>
    <source>
        <strain evidence="2 3">DSM 100212</strain>
    </source>
</reference>
<comment type="caution">
    <text evidence="2">The sequence shown here is derived from an EMBL/GenBank/DDBJ whole genome shotgun (WGS) entry which is preliminary data.</text>
</comment>
<accession>A0A2T0WZZ6</accession>
<dbReference type="AlphaFoldDB" id="A0A2T0WZZ6"/>
<keyword evidence="1" id="KW-0732">Signal</keyword>
<dbReference type="OrthoDB" id="7666390at2"/>
<evidence type="ECO:0000313" key="2">
    <source>
        <dbReference type="EMBL" id="PRY92268.1"/>
    </source>
</evidence>
<gene>
    <name evidence="2" type="ORF">CLV74_102183</name>
</gene>
<dbReference type="Proteomes" id="UP000238392">
    <property type="component" value="Unassembled WGS sequence"/>
</dbReference>
<evidence type="ECO:0000313" key="3">
    <source>
        <dbReference type="Proteomes" id="UP000238392"/>
    </source>
</evidence>
<protein>
    <recommendedName>
        <fullName evidence="4">Lipoprotein</fullName>
    </recommendedName>
</protein>
<name>A0A2T0WZZ6_9RHOB</name>